<comment type="caution">
    <text evidence="2">The sequence shown here is derived from an EMBL/GenBank/DDBJ whole genome shotgun (WGS) entry which is preliminary data.</text>
</comment>
<keyword evidence="3" id="KW-1185">Reference proteome</keyword>
<keyword evidence="1" id="KW-0812">Transmembrane</keyword>
<feature type="transmembrane region" description="Helical" evidence="1">
    <location>
        <begin position="143"/>
        <end position="163"/>
    </location>
</feature>
<keyword evidence="1" id="KW-1133">Transmembrane helix</keyword>
<dbReference type="OrthoDB" id="2380563at2"/>
<dbReference type="Proteomes" id="UP000076967">
    <property type="component" value="Unassembled WGS sequence"/>
</dbReference>
<evidence type="ECO:0008006" key="4">
    <source>
        <dbReference type="Google" id="ProtNLM"/>
    </source>
</evidence>
<accession>A0A168N269</accession>
<feature type="transmembrane region" description="Helical" evidence="1">
    <location>
        <begin position="222"/>
        <end position="240"/>
    </location>
</feature>
<name>A0A168N269_9BACL</name>
<evidence type="ECO:0000256" key="1">
    <source>
        <dbReference type="SAM" id="Phobius"/>
    </source>
</evidence>
<gene>
    <name evidence="2" type="ORF">PGLA_03365</name>
</gene>
<feature type="transmembrane region" description="Helical" evidence="1">
    <location>
        <begin position="65"/>
        <end position="84"/>
    </location>
</feature>
<evidence type="ECO:0000313" key="3">
    <source>
        <dbReference type="Proteomes" id="UP000076967"/>
    </source>
</evidence>
<feature type="transmembrane region" description="Helical" evidence="1">
    <location>
        <begin position="115"/>
        <end position="137"/>
    </location>
</feature>
<dbReference type="RefSeq" id="WP_068528672.1">
    <property type="nucleotide sequence ID" value="NZ_LVJH01000003.1"/>
</dbReference>
<reference evidence="2 3" key="1">
    <citation type="submission" date="2016-03" db="EMBL/GenBank/DDBJ databases">
        <title>Draft genome sequence of Paenibacillus glacialis DSM 22343.</title>
        <authorList>
            <person name="Shin S.-K."/>
            <person name="Yi H."/>
        </authorList>
    </citation>
    <scope>NUCLEOTIDE SEQUENCE [LARGE SCALE GENOMIC DNA]</scope>
    <source>
        <strain evidence="2 3">DSM 22343</strain>
    </source>
</reference>
<dbReference type="InterPro" id="IPR025576">
    <property type="entry name" value="YwiC"/>
</dbReference>
<dbReference type="EMBL" id="LVJH01000003">
    <property type="protein sequence ID" value="OAB45306.1"/>
    <property type="molecule type" value="Genomic_DNA"/>
</dbReference>
<proteinExistence type="predicted"/>
<dbReference type="AlphaFoldDB" id="A0A168N269"/>
<keyword evidence="1" id="KW-0472">Membrane</keyword>
<dbReference type="STRING" id="494026.PGLA_03365"/>
<feature type="transmembrane region" description="Helical" evidence="1">
    <location>
        <begin position="33"/>
        <end position="53"/>
    </location>
</feature>
<protein>
    <recommendedName>
        <fullName evidence="4">YwiC-like protein</fullName>
    </recommendedName>
</protein>
<feature type="transmembrane region" description="Helical" evidence="1">
    <location>
        <begin position="90"/>
        <end position="108"/>
    </location>
</feature>
<organism evidence="2 3">
    <name type="scientific">Paenibacillus glacialis</name>
    <dbReference type="NCBI Taxonomy" id="494026"/>
    <lineage>
        <taxon>Bacteria</taxon>
        <taxon>Bacillati</taxon>
        <taxon>Bacillota</taxon>
        <taxon>Bacilli</taxon>
        <taxon>Bacillales</taxon>
        <taxon>Paenibacillaceae</taxon>
        <taxon>Paenibacillus</taxon>
    </lineage>
</organism>
<sequence>MKQQGMVIPHEHGGWAMVIVPFTMGMMTGNPQWMHLFLFLAWFFLYMSSYSFLQMMKKNANRHRFMKWGSIYSSIAILSLIPPLVSYPPIFFFGPLLLVFVSVNIWHVKHKIERALINNLCAIIIFSLGGAAAYLLGGGGWDRTMAMIVIYNVIYFMGTVFFVKSVFRERKNKRWIVYAQIYHVLSVLIPMVLGNPWMMIGYVFPLVRSFALAGKQIKPTKVGIIEIVGAIQFLLLAVILNI</sequence>
<dbReference type="Pfam" id="PF14256">
    <property type="entry name" value="YwiC"/>
    <property type="match status" value="1"/>
</dbReference>
<evidence type="ECO:0000313" key="2">
    <source>
        <dbReference type="EMBL" id="OAB45306.1"/>
    </source>
</evidence>